<protein>
    <submittedName>
        <fullName evidence="7">Protein unc-93-like protein A</fullName>
    </submittedName>
</protein>
<dbReference type="SUPFAM" id="SSF103473">
    <property type="entry name" value="MFS general substrate transporter"/>
    <property type="match status" value="1"/>
</dbReference>
<feature type="transmembrane region" description="Helical" evidence="6">
    <location>
        <begin position="144"/>
        <end position="162"/>
    </location>
</feature>
<evidence type="ECO:0000256" key="2">
    <source>
        <dbReference type="ARBA" id="ARBA00009172"/>
    </source>
</evidence>
<dbReference type="PANTHER" id="PTHR19444:SF11">
    <property type="entry name" value="UNC93-LIKE PROTEIN"/>
    <property type="match status" value="1"/>
</dbReference>
<reference evidence="7 8" key="1">
    <citation type="submission" date="2015-01" db="EMBL/GenBank/DDBJ databases">
        <title>Evolution of Trichinella species and genotypes.</title>
        <authorList>
            <person name="Korhonen P.K."/>
            <person name="Edoardo P."/>
            <person name="Giuseppe L.R."/>
            <person name="Gasser R.B."/>
        </authorList>
    </citation>
    <scope>NUCLEOTIDE SEQUENCE [LARGE SCALE GENOMIC DNA]</scope>
    <source>
        <strain evidence="7">ISS37</strain>
    </source>
</reference>
<feature type="transmembrane region" description="Helical" evidence="6">
    <location>
        <begin position="307"/>
        <end position="326"/>
    </location>
</feature>
<dbReference type="PROSITE" id="PS00217">
    <property type="entry name" value="SUGAR_TRANSPORT_2"/>
    <property type="match status" value="1"/>
</dbReference>
<sequence>MLSQDWKISLEVVKNVLVLSCSSMCYCGCFIPLRTYLCILPEIGNISSVLFSLLYAVSAGSALMNGIFLPKIPYKLVLAPAYAMAALLIFSISFYQYSIIIPACVLLGLGQGLLWGAPDTYIIEAANRYVRGSPKSKDCCIQRFLCIYYAFTYTGWALGFLLEFGLGVESGKNYTQYPLVMVNSEKRGCHYTSASSFSLATFLVSRKSDYLAPLGWHVLPLCLAWIASAIALVLLFLDQSDFFPSNAYNTATRWRFYSIMQTFSYKCIFRKVMLFFYTGFSEAFLMADVVEAYIACTTSISITGYVLFSYSLVSALFSIFLMLTVTHLSKATFIWLGLSCHIGGLLVLRIWNPTDEDLAIFYVITITWSVGQTIWQILGQKILYETLQERWQFSFTIYHSVRALGMSIGFLIKPFGFMEYKIYSTCAILVISFLLFVFHELGSKREKSDNTIRFIEVIDERH</sequence>
<evidence type="ECO:0000256" key="1">
    <source>
        <dbReference type="ARBA" id="ARBA00004141"/>
    </source>
</evidence>
<keyword evidence="4 6" id="KW-1133">Transmembrane helix</keyword>
<dbReference type="Proteomes" id="UP000054630">
    <property type="component" value="Unassembled WGS sequence"/>
</dbReference>
<organism evidence="7 8">
    <name type="scientific">Trichinella nelsoni</name>
    <dbReference type="NCBI Taxonomy" id="6336"/>
    <lineage>
        <taxon>Eukaryota</taxon>
        <taxon>Metazoa</taxon>
        <taxon>Ecdysozoa</taxon>
        <taxon>Nematoda</taxon>
        <taxon>Enoplea</taxon>
        <taxon>Dorylaimia</taxon>
        <taxon>Trichinellida</taxon>
        <taxon>Trichinellidae</taxon>
        <taxon>Trichinella</taxon>
    </lineage>
</organism>
<dbReference type="OrthoDB" id="10010517at2759"/>
<dbReference type="PANTHER" id="PTHR19444">
    <property type="entry name" value="UNC-93 RELATED"/>
    <property type="match status" value="1"/>
</dbReference>
<dbReference type="STRING" id="6336.A0A0V0SLC2"/>
<dbReference type="GO" id="GO:0022857">
    <property type="term" value="F:transmembrane transporter activity"/>
    <property type="evidence" value="ECO:0007669"/>
    <property type="project" value="InterPro"/>
</dbReference>
<feature type="transmembrane region" description="Helical" evidence="6">
    <location>
        <begin position="422"/>
        <end position="438"/>
    </location>
</feature>
<feature type="transmembrane region" description="Helical" evidence="6">
    <location>
        <begin position="358"/>
        <end position="378"/>
    </location>
</feature>
<evidence type="ECO:0000256" key="6">
    <source>
        <dbReference type="SAM" id="Phobius"/>
    </source>
</evidence>
<dbReference type="GO" id="GO:0005886">
    <property type="term" value="C:plasma membrane"/>
    <property type="evidence" value="ECO:0007669"/>
    <property type="project" value="TreeGrafter"/>
</dbReference>
<dbReference type="Gene3D" id="1.20.1250.20">
    <property type="entry name" value="MFS general substrate transporter like domains"/>
    <property type="match status" value="1"/>
</dbReference>
<feature type="transmembrane region" description="Helical" evidence="6">
    <location>
        <begin position="333"/>
        <end position="352"/>
    </location>
</feature>
<dbReference type="GO" id="GO:0015459">
    <property type="term" value="F:potassium channel regulator activity"/>
    <property type="evidence" value="ECO:0007669"/>
    <property type="project" value="TreeGrafter"/>
</dbReference>
<comment type="similarity">
    <text evidence="2">Belongs to the unc-93 family.</text>
</comment>
<evidence type="ECO:0000313" key="7">
    <source>
        <dbReference type="EMBL" id="KRX27514.1"/>
    </source>
</evidence>
<feature type="transmembrane region" description="Helical" evidence="6">
    <location>
        <begin position="399"/>
        <end position="416"/>
    </location>
</feature>
<keyword evidence="5 6" id="KW-0472">Membrane</keyword>
<feature type="transmembrane region" description="Helical" evidence="6">
    <location>
        <begin position="214"/>
        <end position="237"/>
    </location>
</feature>
<dbReference type="InterPro" id="IPR051951">
    <property type="entry name" value="UNC-93_regulatory"/>
</dbReference>
<feature type="transmembrane region" description="Helical" evidence="6">
    <location>
        <begin position="45"/>
        <end position="64"/>
    </location>
</feature>
<dbReference type="GO" id="GO:0043266">
    <property type="term" value="P:regulation of potassium ion transport"/>
    <property type="evidence" value="ECO:0007669"/>
    <property type="project" value="TreeGrafter"/>
</dbReference>
<evidence type="ECO:0000256" key="3">
    <source>
        <dbReference type="ARBA" id="ARBA00022692"/>
    </source>
</evidence>
<feature type="transmembrane region" description="Helical" evidence="6">
    <location>
        <begin position="100"/>
        <end position="123"/>
    </location>
</feature>
<feature type="transmembrane region" description="Helical" evidence="6">
    <location>
        <begin position="76"/>
        <end position="94"/>
    </location>
</feature>
<gene>
    <name evidence="7" type="primary">unc93a</name>
    <name evidence="7" type="ORF">T07_13599</name>
</gene>
<dbReference type="AlphaFoldDB" id="A0A0V0SLC2"/>
<evidence type="ECO:0000256" key="5">
    <source>
        <dbReference type="ARBA" id="ARBA00023136"/>
    </source>
</evidence>
<dbReference type="GO" id="GO:0006937">
    <property type="term" value="P:regulation of muscle contraction"/>
    <property type="evidence" value="ECO:0007669"/>
    <property type="project" value="TreeGrafter"/>
</dbReference>
<dbReference type="InterPro" id="IPR036259">
    <property type="entry name" value="MFS_trans_sf"/>
</dbReference>
<accession>A0A0V0SLC2</accession>
<comment type="subcellular location">
    <subcellularLocation>
        <location evidence="1">Membrane</location>
        <topology evidence="1">Multi-pass membrane protein</topology>
    </subcellularLocation>
</comment>
<comment type="caution">
    <text evidence="7">The sequence shown here is derived from an EMBL/GenBank/DDBJ whole genome shotgun (WGS) entry which is preliminary data.</text>
</comment>
<name>A0A0V0SLC2_9BILA</name>
<evidence type="ECO:0000256" key="4">
    <source>
        <dbReference type="ARBA" id="ARBA00022989"/>
    </source>
</evidence>
<dbReference type="GO" id="GO:0055120">
    <property type="term" value="C:striated muscle dense body"/>
    <property type="evidence" value="ECO:0007669"/>
    <property type="project" value="TreeGrafter"/>
</dbReference>
<feature type="transmembrane region" description="Helical" evidence="6">
    <location>
        <begin position="12"/>
        <end position="33"/>
    </location>
</feature>
<evidence type="ECO:0000313" key="8">
    <source>
        <dbReference type="Proteomes" id="UP000054630"/>
    </source>
</evidence>
<dbReference type="InterPro" id="IPR005829">
    <property type="entry name" value="Sugar_transporter_CS"/>
</dbReference>
<dbReference type="EMBL" id="JYDL01000003">
    <property type="protein sequence ID" value="KRX27514.1"/>
    <property type="molecule type" value="Genomic_DNA"/>
</dbReference>
<proteinExistence type="inferred from homology"/>
<keyword evidence="8" id="KW-1185">Reference proteome</keyword>
<keyword evidence="3 6" id="KW-0812">Transmembrane</keyword>